<evidence type="ECO:0000256" key="2">
    <source>
        <dbReference type="ARBA" id="ARBA00022771"/>
    </source>
</evidence>
<dbReference type="SMART" id="SM00336">
    <property type="entry name" value="BBOX"/>
    <property type="match status" value="1"/>
</dbReference>
<dbReference type="SMART" id="SM00184">
    <property type="entry name" value="RING"/>
    <property type="match status" value="1"/>
</dbReference>
<dbReference type="PANTHER" id="PTHR24103">
    <property type="entry name" value="E3 UBIQUITIN-PROTEIN LIGASE TRIM"/>
    <property type="match status" value="1"/>
</dbReference>
<dbReference type="InterPro" id="IPR017907">
    <property type="entry name" value="Znf_RING_CS"/>
</dbReference>
<evidence type="ECO:0000256" key="6">
    <source>
        <dbReference type="SAM" id="MobiDB-lite"/>
    </source>
</evidence>
<protein>
    <recommendedName>
        <fullName evidence="12">TRI27 protein</fullName>
    </recommendedName>
</protein>
<dbReference type="InterPro" id="IPR001841">
    <property type="entry name" value="Znf_RING"/>
</dbReference>
<dbReference type="PROSITE" id="PS50119">
    <property type="entry name" value="ZF_BBOX"/>
    <property type="match status" value="1"/>
</dbReference>
<name>A0A8C5IEN7_JUNHY</name>
<dbReference type="PRINTS" id="PR01407">
    <property type="entry name" value="BUTYPHLNCDUF"/>
</dbReference>
<dbReference type="PROSITE" id="PS00518">
    <property type="entry name" value="ZF_RING_1"/>
    <property type="match status" value="1"/>
</dbReference>
<dbReference type="SUPFAM" id="SSF57850">
    <property type="entry name" value="RING/U-box"/>
    <property type="match status" value="1"/>
</dbReference>
<dbReference type="SMART" id="SM00589">
    <property type="entry name" value="PRY"/>
    <property type="match status" value="1"/>
</dbReference>
<dbReference type="InterPro" id="IPR013083">
    <property type="entry name" value="Znf_RING/FYVE/PHD"/>
</dbReference>
<keyword evidence="3" id="KW-0862">Zinc</keyword>
<dbReference type="InterPro" id="IPR050143">
    <property type="entry name" value="TRIM/RBCC"/>
</dbReference>
<feature type="compositionally biased region" description="Polar residues" evidence="6">
    <location>
        <begin position="51"/>
        <end position="66"/>
    </location>
</feature>
<keyword evidence="11" id="KW-1185">Reference proteome</keyword>
<sequence length="604" mass="66059">MNEPGAKPGIRPGTKRAGAKPGVNSGAKPGISPKQAGVKPAINPGAKPGISPSTKQTGAKSGISPSTKPPAPRQAPSPAHLGSAAAPLPLSSRDTGRKRSRRGPGGGGTGADPRRNPGGTGAEPRRNRCGSGADPRRNRSAAGVAAMAELRAEASCPLCLGLFQEPVSIHCGHNFCRACIERCWQSCRDSFACPRCREAAPERSLRPNAELAGIIRIAQRLSLRGRARDGERLCPKHGEALKLFCEEEQSPVCRECRRSPEHRLHAAVPIEEAAEEHKEKFQAHAQILRDRREKMLGQKAAEEGKSSELLERVAAERRRLRCRVRELQQLLEGQERLLLARLAQLERDIESRREESVGRLSERISSVGQQIQELEEKCRQPPWELLQDSRDILSRLEEQSAPEQVETSAELAEEPTGLPQENVTLKEMLKKFQVSLTLDPDTAHPRLALSEDGRCVRWDDARRSVPDHPKRFDSSRCVLAREGFTCGCHYWEVQVCQGSAWALGVAKASVARKGRVSVKPERGIWAVGQCGSQCQALTSPSVPIALPEAPEVVGVYLDYEGGRVAFFDVQRELPMFAYPTARFGGEELLPLLCLGRGCCFRLSP</sequence>
<dbReference type="GO" id="GO:0008270">
    <property type="term" value="F:zinc ion binding"/>
    <property type="evidence" value="ECO:0007669"/>
    <property type="project" value="UniProtKB-KW"/>
</dbReference>
<dbReference type="InterPro" id="IPR003879">
    <property type="entry name" value="Butyrophylin_SPRY"/>
</dbReference>
<dbReference type="SMART" id="SM00449">
    <property type="entry name" value="SPRY"/>
    <property type="match status" value="1"/>
</dbReference>
<dbReference type="InterPro" id="IPR000315">
    <property type="entry name" value="Znf_B-box"/>
</dbReference>
<dbReference type="InterPro" id="IPR006574">
    <property type="entry name" value="PRY"/>
</dbReference>
<reference evidence="10" key="2">
    <citation type="submission" date="2025-09" db="UniProtKB">
        <authorList>
            <consortium name="Ensembl"/>
        </authorList>
    </citation>
    <scope>IDENTIFICATION</scope>
</reference>
<feature type="domain" description="RING-type" evidence="7">
    <location>
        <begin position="156"/>
        <end position="197"/>
    </location>
</feature>
<evidence type="ECO:0000259" key="7">
    <source>
        <dbReference type="PROSITE" id="PS50089"/>
    </source>
</evidence>
<dbReference type="Proteomes" id="UP000694408">
    <property type="component" value="Unplaced"/>
</dbReference>
<feature type="region of interest" description="Disordered" evidence="6">
    <location>
        <begin position="1"/>
        <end position="140"/>
    </location>
</feature>
<evidence type="ECO:0008006" key="12">
    <source>
        <dbReference type="Google" id="ProtNLM"/>
    </source>
</evidence>
<dbReference type="InterPro" id="IPR013320">
    <property type="entry name" value="ConA-like_dom_sf"/>
</dbReference>
<dbReference type="PROSITE" id="PS50089">
    <property type="entry name" value="ZF_RING_2"/>
    <property type="match status" value="1"/>
</dbReference>
<dbReference type="AlphaFoldDB" id="A0A8C5IEN7"/>
<dbReference type="InterPro" id="IPR043136">
    <property type="entry name" value="B30.2/SPRY_sf"/>
</dbReference>
<proteinExistence type="predicted"/>
<dbReference type="CDD" id="cd16594">
    <property type="entry name" value="RING-HC_TRIM7-like_C-IV"/>
    <property type="match status" value="1"/>
</dbReference>
<dbReference type="Pfam" id="PF00643">
    <property type="entry name" value="zf-B_box"/>
    <property type="match status" value="1"/>
</dbReference>
<accession>A0A8C5IEN7</accession>
<feature type="coiled-coil region" evidence="5">
    <location>
        <begin position="310"/>
        <end position="377"/>
    </location>
</feature>
<dbReference type="InterPro" id="IPR003877">
    <property type="entry name" value="SPRY_dom"/>
</dbReference>
<dbReference type="Pfam" id="PF15227">
    <property type="entry name" value="zf-C3HC4_4"/>
    <property type="match status" value="1"/>
</dbReference>
<dbReference type="SUPFAM" id="SSF57845">
    <property type="entry name" value="B-box zinc-binding domain"/>
    <property type="match status" value="1"/>
</dbReference>
<dbReference type="Gene3D" id="3.30.160.60">
    <property type="entry name" value="Classic Zinc Finger"/>
    <property type="match status" value="1"/>
</dbReference>
<evidence type="ECO:0000256" key="5">
    <source>
        <dbReference type="SAM" id="Coils"/>
    </source>
</evidence>
<organism evidence="10 11">
    <name type="scientific">Junco hyemalis</name>
    <name type="common">Dark-eyed junco</name>
    <dbReference type="NCBI Taxonomy" id="40217"/>
    <lineage>
        <taxon>Eukaryota</taxon>
        <taxon>Metazoa</taxon>
        <taxon>Chordata</taxon>
        <taxon>Craniata</taxon>
        <taxon>Vertebrata</taxon>
        <taxon>Euteleostomi</taxon>
        <taxon>Archelosauria</taxon>
        <taxon>Archosauria</taxon>
        <taxon>Dinosauria</taxon>
        <taxon>Saurischia</taxon>
        <taxon>Theropoda</taxon>
        <taxon>Coelurosauria</taxon>
        <taxon>Aves</taxon>
        <taxon>Neognathae</taxon>
        <taxon>Neoaves</taxon>
        <taxon>Telluraves</taxon>
        <taxon>Australaves</taxon>
        <taxon>Passeriformes</taxon>
        <taxon>Passerellidae</taxon>
        <taxon>Junco</taxon>
    </lineage>
</organism>
<evidence type="ECO:0000256" key="3">
    <source>
        <dbReference type="ARBA" id="ARBA00022833"/>
    </source>
</evidence>
<dbReference type="FunFam" id="2.60.120.920:FF:000004">
    <property type="entry name" value="Butyrophilin subfamily 1 member A1"/>
    <property type="match status" value="1"/>
</dbReference>
<keyword evidence="5" id="KW-0175">Coiled coil</keyword>
<evidence type="ECO:0000313" key="11">
    <source>
        <dbReference type="Proteomes" id="UP000694408"/>
    </source>
</evidence>
<evidence type="ECO:0000256" key="1">
    <source>
        <dbReference type="ARBA" id="ARBA00022723"/>
    </source>
</evidence>
<feature type="domain" description="B box-type" evidence="8">
    <location>
        <begin position="229"/>
        <end position="270"/>
    </location>
</feature>
<evidence type="ECO:0000313" key="10">
    <source>
        <dbReference type="Ensembl" id="ENSJHYP00000003100.1"/>
    </source>
</evidence>
<dbReference type="CDD" id="cd12888">
    <property type="entry name" value="SPRY_PRY_TRIM7_like"/>
    <property type="match status" value="1"/>
</dbReference>
<dbReference type="Gene3D" id="3.30.40.10">
    <property type="entry name" value="Zinc/RING finger domain, C3HC4 (zinc finger)"/>
    <property type="match status" value="1"/>
</dbReference>
<dbReference type="Gene3D" id="2.60.120.920">
    <property type="match status" value="1"/>
</dbReference>
<evidence type="ECO:0000259" key="9">
    <source>
        <dbReference type="PROSITE" id="PS50188"/>
    </source>
</evidence>
<feature type="region of interest" description="Disordered" evidence="6">
    <location>
        <begin position="398"/>
        <end position="418"/>
    </location>
</feature>
<dbReference type="PROSITE" id="PS50188">
    <property type="entry name" value="B302_SPRY"/>
    <property type="match status" value="1"/>
</dbReference>
<dbReference type="InterPro" id="IPR001870">
    <property type="entry name" value="B30.2/SPRY"/>
</dbReference>
<reference evidence="10" key="1">
    <citation type="submission" date="2025-08" db="UniProtKB">
        <authorList>
            <consortium name="Ensembl"/>
        </authorList>
    </citation>
    <scope>IDENTIFICATION</scope>
</reference>
<evidence type="ECO:0000259" key="8">
    <source>
        <dbReference type="PROSITE" id="PS50119"/>
    </source>
</evidence>
<dbReference type="Pfam" id="PF13765">
    <property type="entry name" value="PRY"/>
    <property type="match status" value="1"/>
</dbReference>
<feature type="domain" description="B30.2/SPRY" evidence="9">
    <location>
        <begin position="416"/>
        <end position="604"/>
    </location>
</feature>
<dbReference type="SUPFAM" id="SSF49899">
    <property type="entry name" value="Concanavalin A-like lectins/glucanases"/>
    <property type="match status" value="1"/>
</dbReference>
<keyword evidence="2 4" id="KW-0863">Zinc-finger</keyword>
<dbReference type="OMA" id="FQAHVQI"/>
<evidence type="ECO:0000256" key="4">
    <source>
        <dbReference type="PROSITE-ProRule" id="PRU00024"/>
    </source>
</evidence>
<keyword evidence="1" id="KW-0479">Metal-binding</keyword>
<dbReference type="Pfam" id="PF00622">
    <property type="entry name" value="SPRY"/>
    <property type="match status" value="1"/>
</dbReference>
<dbReference type="Ensembl" id="ENSJHYT00000003815.1">
    <property type="protein sequence ID" value="ENSJHYP00000003100.1"/>
    <property type="gene ID" value="ENSJHYG00000002568.1"/>
</dbReference>